<sequence>MTRRWLWIILVSLTFAPGCILSQDFGVLPPEDERRDDAGGAAADLGQDSPDTVEPRDAAQADDVAAAEDVVVAQDTGAPETCSPTQDCPQDPPVDTSRALFEELGDEVVLALWLDGAHGIRLDNQSRVVQWQDRREGLQERPRFEQADAQLRPVPASSPAAVSFGGAHVLAGTDVSLNEFTVFTVVRHNAPPIDGLLLSNCDDDGSSFGNNRFGFSEDNLGRTNLLFFGRYVAVGPTTYSVRGVAEPTEAWQIVTLVKSRAEGVRMQQDGVDQVSSEAPAPNDWVFDRIGAWCPRDGKPSAGLNGEVAELLVFDRVLSGDQVGKVESYLRDKYELW</sequence>
<dbReference type="Gene3D" id="2.60.120.200">
    <property type="match status" value="1"/>
</dbReference>
<gene>
    <name evidence="2" type="ORF">FIV42_11390</name>
</gene>
<protein>
    <submittedName>
        <fullName evidence="2">LamG domain-containing protein</fullName>
    </submittedName>
</protein>
<evidence type="ECO:0000256" key="1">
    <source>
        <dbReference type="SAM" id="MobiDB-lite"/>
    </source>
</evidence>
<feature type="region of interest" description="Disordered" evidence="1">
    <location>
        <begin position="31"/>
        <end position="62"/>
    </location>
</feature>
<accession>A0A5B8Y3R1</accession>
<feature type="region of interest" description="Disordered" evidence="1">
    <location>
        <begin position="77"/>
        <end position="96"/>
    </location>
</feature>
<dbReference type="Proteomes" id="UP000315995">
    <property type="component" value="Chromosome"/>
</dbReference>
<dbReference type="EMBL" id="CP041186">
    <property type="protein sequence ID" value="QDG51321.1"/>
    <property type="molecule type" value="Genomic_DNA"/>
</dbReference>
<proteinExistence type="predicted"/>
<reference evidence="2 3" key="1">
    <citation type="submission" date="2019-06" db="EMBL/GenBank/DDBJ databases">
        <title>Persicimonas caeni gen. nov., sp. nov., a predatory bacterium isolated from solar saltern.</title>
        <authorList>
            <person name="Wang S."/>
        </authorList>
    </citation>
    <scope>NUCLEOTIDE SEQUENCE [LARGE SCALE GENOMIC DNA]</scope>
    <source>
        <strain evidence="2 3">YN101</strain>
    </source>
</reference>
<evidence type="ECO:0000313" key="2">
    <source>
        <dbReference type="EMBL" id="QDG51321.1"/>
    </source>
</evidence>
<accession>A0A4Y6PSL6</accession>
<keyword evidence="3" id="KW-1185">Reference proteome</keyword>
<dbReference type="AlphaFoldDB" id="A0A4Y6PSL6"/>
<dbReference type="InterPro" id="IPR013320">
    <property type="entry name" value="ConA-like_dom_sf"/>
</dbReference>
<name>A0A4Y6PSL6_PERCE</name>
<dbReference type="RefSeq" id="WP_141197806.1">
    <property type="nucleotide sequence ID" value="NZ_CP041186.1"/>
</dbReference>
<organism evidence="2 3">
    <name type="scientific">Persicimonas caeni</name>
    <dbReference type="NCBI Taxonomy" id="2292766"/>
    <lineage>
        <taxon>Bacteria</taxon>
        <taxon>Deltaproteobacteria</taxon>
        <taxon>Bradymonadales</taxon>
        <taxon>Bradymonadaceae</taxon>
        <taxon>Persicimonas</taxon>
    </lineage>
</organism>
<dbReference type="SUPFAM" id="SSF49899">
    <property type="entry name" value="Concanavalin A-like lectins/glucanases"/>
    <property type="match status" value="1"/>
</dbReference>
<evidence type="ECO:0000313" key="3">
    <source>
        <dbReference type="Proteomes" id="UP000315995"/>
    </source>
</evidence>